<dbReference type="KEGG" id="muo:115469204"/>
<evidence type="ECO:0000313" key="3">
    <source>
        <dbReference type="RefSeq" id="XP_030057520.1"/>
    </source>
</evidence>
<dbReference type="RefSeq" id="XP_030057520.1">
    <property type="nucleotide sequence ID" value="XM_030201660.1"/>
</dbReference>
<dbReference type="PANTHER" id="PTHR22382:SF7">
    <property type="entry name" value="RIKEN CDNA 4921504E06 GENE"/>
    <property type="match status" value="1"/>
</dbReference>
<accession>A0A6P7Y3C1</accession>
<gene>
    <name evidence="3" type="primary">C1H10orf67</name>
</gene>
<feature type="region of interest" description="Disordered" evidence="1">
    <location>
        <begin position="80"/>
        <end position="99"/>
    </location>
</feature>
<sequence length="333" mass="37310">MAARPMSNNGSGHTSSRSPPASVLSTVQGLRDWSASDPMPKRYRLVSMKKKLEKDQATIGKLTVAYEKITNDLTKVKQAAENRTQRHIVSSPGQEQKQKHKEEMKIQMALSEKQILIHQEIAAKEQKEKELLLEKHEYLQKLALDETTITSWKKTPETAEIGLSAQIKKLQNNEADMTKLIDSLRYQLELNNRTWEKKFAILKQSLHAIKDEMFLRQSLQRQPAHISRISINYAVDGPLGAVPGRRVSDVIRNHALIPNMPLPQIGEQPVSQVERTETQGDDSLAESNLADTGSDKFTGDDSQVLSDGEDLIGRISFLPSPPSSARSSRQSSQ</sequence>
<dbReference type="AlphaFoldDB" id="A0A6P7Y3C1"/>
<feature type="region of interest" description="Disordered" evidence="1">
    <location>
        <begin position="1"/>
        <end position="38"/>
    </location>
</feature>
<feature type="region of interest" description="Disordered" evidence="1">
    <location>
        <begin position="260"/>
        <end position="333"/>
    </location>
</feature>
<evidence type="ECO:0000313" key="2">
    <source>
        <dbReference type="Proteomes" id="UP000515156"/>
    </source>
</evidence>
<dbReference type="CTD" id="123641902"/>
<dbReference type="InParanoid" id="A0A6P7Y3C1"/>
<dbReference type="OrthoDB" id="10027521at2759"/>
<dbReference type="Proteomes" id="UP000515156">
    <property type="component" value="Chromosome 1"/>
</dbReference>
<dbReference type="PANTHER" id="PTHR22382">
    <property type="entry name" value="RIKEN CDNA 4921504E06 GENE"/>
    <property type="match status" value="1"/>
</dbReference>
<feature type="compositionally biased region" description="Polar residues" evidence="1">
    <location>
        <begin position="1"/>
        <end position="28"/>
    </location>
</feature>
<organism evidence="2 3">
    <name type="scientific">Microcaecilia unicolor</name>
    <dbReference type="NCBI Taxonomy" id="1415580"/>
    <lineage>
        <taxon>Eukaryota</taxon>
        <taxon>Metazoa</taxon>
        <taxon>Chordata</taxon>
        <taxon>Craniata</taxon>
        <taxon>Vertebrata</taxon>
        <taxon>Euteleostomi</taxon>
        <taxon>Amphibia</taxon>
        <taxon>Gymnophiona</taxon>
        <taxon>Siphonopidae</taxon>
        <taxon>Microcaecilia</taxon>
    </lineage>
</organism>
<keyword evidence="2" id="KW-1185">Reference proteome</keyword>
<dbReference type="InterPro" id="IPR040119">
    <property type="entry name" value="C10orf67-like"/>
</dbReference>
<name>A0A6P7Y3C1_9AMPH</name>
<reference evidence="3" key="1">
    <citation type="submission" date="2025-08" db="UniProtKB">
        <authorList>
            <consortium name="RefSeq"/>
        </authorList>
    </citation>
    <scope>IDENTIFICATION</scope>
</reference>
<feature type="compositionally biased region" description="Low complexity" evidence="1">
    <location>
        <begin position="323"/>
        <end position="333"/>
    </location>
</feature>
<protein>
    <submittedName>
        <fullName evidence="3">Uncharacterized protein C10orf67 homolog, mitochondrial</fullName>
    </submittedName>
</protein>
<dbReference type="GeneID" id="115469204"/>
<evidence type="ECO:0000256" key="1">
    <source>
        <dbReference type="SAM" id="MobiDB-lite"/>
    </source>
</evidence>
<proteinExistence type="predicted"/>